<evidence type="ECO:0000313" key="1">
    <source>
        <dbReference type="EMBL" id="KAJ0199326.1"/>
    </source>
</evidence>
<name>A0A9R1X4U2_LACSA</name>
<organism evidence="1 2">
    <name type="scientific">Lactuca sativa</name>
    <name type="common">Garden lettuce</name>
    <dbReference type="NCBI Taxonomy" id="4236"/>
    <lineage>
        <taxon>Eukaryota</taxon>
        <taxon>Viridiplantae</taxon>
        <taxon>Streptophyta</taxon>
        <taxon>Embryophyta</taxon>
        <taxon>Tracheophyta</taxon>
        <taxon>Spermatophyta</taxon>
        <taxon>Magnoliopsida</taxon>
        <taxon>eudicotyledons</taxon>
        <taxon>Gunneridae</taxon>
        <taxon>Pentapetalae</taxon>
        <taxon>asterids</taxon>
        <taxon>campanulids</taxon>
        <taxon>Asterales</taxon>
        <taxon>Asteraceae</taxon>
        <taxon>Cichorioideae</taxon>
        <taxon>Cichorieae</taxon>
        <taxon>Lactucinae</taxon>
        <taxon>Lactuca</taxon>
    </lineage>
</organism>
<dbReference type="EMBL" id="NBSK02000006">
    <property type="protein sequence ID" value="KAJ0199326.1"/>
    <property type="molecule type" value="Genomic_DNA"/>
</dbReference>
<reference evidence="1 2" key="1">
    <citation type="journal article" date="2017" name="Nat. Commun.">
        <title>Genome assembly with in vitro proximity ligation data and whole-genome triplication in lettuce.</title>
        <authorList>
            <person name="Reyes-Chin-Wo S."/>
            <person name="Wang Z."/>
            <person name="Yang X."/>
            <person name="Kozik A."/>
            <person name="Arikit S."/>
            <person name="Song C."/>
            <person name="Xia L."/>
            <person name="Froenicke L."/>
            <person name="Lavelle D.O."/>
            <person name="Truco M.J."/>
            <person name="Xia R."/>
            <person name="Zhu S."/>
            <person name="Xu C."/>
            <person name="Xu H."/>
            <person name="Xu X."/>
            <person name="Cox K."/>
            <person name="Korf I."/>
            <person name="Meyers B.C."/>
            <person name="Michelmore R.W."/>
        </authorList>
    </citation>
    <scope>NUCLEOTIDE SEQUENCE [LARGE SCALE GENOMIC DNA]</scope>
    <source>
        <strain evidence="2">cv. Salinas</strain>
        <tissue evidence="1">Seedlings</tissue>
    </source>
</reference>
<proteinExistence type="predicted"/>
<dbReference type="Proteomes" id="UP000235145">
    <property type="component" value="Unassembled WGS sequence"/>
</dbReference>
<protein>
    <submittedName>
        <fullName evidence="1">Uncharacterized protein</fullName>
    </submittedName>
</protein>
<dbReference type="AlphaFoldDB" id="A0A9R1X4U2"/>
<comment type="caution">
    <text evidence="1">The sequence shown here is derived from an EMBL/GenBank/DDBJ whole genome shotgun (WGS) entry which is preliminary data.</text>
</comment>
<sequence>MITSSQLHLQSRQWSFWCRFTRLLQGSVFVLVRDIVHAFQAFEGMVKAFAVKNGYDLDSSQQPLKPQEAAPFLTQSLGQGLVNKSSLTHQPVFVSSGAILFVAANTAVSECILKREKNAFCDIRGGVRTYHYLEAAEQDLWIAVKLNIYLYHSYLFSCWP</sequence>
<accession>A0A9R1X4U2</accession>
<evidence type="ECO:0000313" key="2">
    <source>
        <dbReference type="Proteomes" id="UP000235145"/>
    </source>
</evidence>
<gene>
    <name evidence="1" type="ORF">LSAT_V11C600311440</name>
</gene>
<keyword evidence="2" id="KW-1185">Reference proteome</keyword>